<dbReference type="InterPro" id="IPR020846">
    <property type="entry name" value="MFS_dom"/>
</dbReference>
<keyword evidence="4 7" id="KW-0812">Transmembrane</keyword>
<evidence type="ECO:0000256" key="5">
    <source>
        <dbReference type="ARBA" id="ARBA00022989"/>
    </source>
</evidence>
<keyword evidence="3" id="KW-1003">Cell membrane</keyword>
<feature type="transmembrane region" description="Helical" evidence="7">
    <location>
        <begin position="125"/>
        <end position="150"/>
    </location>
</feature>
<evidence type="ECO:0000259" key="8">
    <source>
        <dbReference type="PROSITE" id="PS50850"/>
    </source>
</evidence>
<dbReference type="InterPro" id="IPR050171">
    <property type="entry name" value="MFS_Transporters"/>
</dbReference>
<sequence length="396" mass="43114">MKRMLWVLLVMSIGATFPSSLFPLYQEQFHLSSLQLTILFASYAAALLPALLIIGSRGSAWGLKKVLRTSILLSLLSTLVFLLGNQAWMLFLGRILEGIAFGAFTGTAVAFLLQQSPAHETGRALRFSAIVNTVGFGLGPAITGLVIQYIQLQPMHLPYGILTVLLASGAFALETLADTASPQTTYAPAKISLGVPSAIRPYFWSFIALPIFMVFTLNGVVLSLIPSFVKNVIHSSNLAVSGLLILVLFGIAAVSQLFGWPRQSITRVRFGVVLLALGAWFTVISGQTANLGLLWTGIFIQAIGMGWTFQGSLQLAGRLPKPEERNKVISTYYLAGYAGFIVPIVGVGMLTFLFALNLALILLNIVASAVILYIFLFSFRFERFYNKLHQTSHMSE</sequence>
<name>A0A3M8DNK8_9BACL</name>
<dbReference type="PROSITE" id="PS50850">
    <property type="entry name" value="MFS"/>
    <property type="match status" value="1"/>
</dbReference>
<evidence type="ECO:0000256" key="3">
    <source>
        <dbReference type="ARBA" id="ARBA00022475"/>
    </source>
</evidence>
<organism evidence="9 10">
    <name type="scientific">Brevibacillus fluminis</name>
    <dbReference type="NCBI Taxonomy" id="511487"/>
    <lineage>
        <taxon>Bacteria</taxon>
        <taxon>Bacillati</taxon>
        <taxon>Bacillota</taxon>
        <taxon>Bacilli</taxon>
        <taxon>Bacillales</taxon>
        <taxon>Paenibacillaceae</taxon>
        <taxon>Brevibacillus</taxon>
    </lineage>
</organism>
<proteinExistence type="predicted"/>
<gene>
    <name evidence="9" type="ORF">EDM56_10835</name>
</gene>
<keyword evidence="6 7" id="KW-0472">Membrane</keyword>
<protein>
    <submittedName>
        <fullName evidence="9">MFS transporter</fullName>
    </submittedName>
</protein>
<dbReference type="GO" id="GO:0022857">
    <property type="term" value="F:transmembrane transporter activity"/>
    <property type="evidence" value="ECO:0007669"/>
    <property type="project" value="InterPro"/>
</dbReference>
<keyword evidence="10" id="KW-1185">Reference proteome</keyword>
<evidence type="ECO:0000256" key="6">
    <source>
        <dbReference type="ARBA" id="ARBA00023136"/>
    </source>
</evidence>
<dbReference type="InterPro" id="IPR011701">
    <property type="entry name" value="MFS"/>
</dbReference>
<feature type="transmembrane region" description="Helical" evidence="7">
    <location>
        <begin position="34"/>
        <end position="54"/>
    </location>
</feature>
<feature type="domain" description="Major facilitator superfamily (MFS) profile" evidence="8">
    <location>
        <begin position="1"/>
        <end position="382"/>
    </location>
</feature>
<reference evidence="9 10" key="1">
    <citation type="submission" date="2018-10" db="EMBL/GenBank/DDBJ databases">
        <title>Phylogenomics of Brevibacillus.</title>
        <authorList>
            <person name="Dunlap C."/>
        </authorList>
    </citation>
    <scope>NUCLEOTIDE SEQUENCE [LARGE SCALE GENOMIC DNA]</scope>
    <source>
        <strain evidence="9 10">JCM 15716</strain>
    </source>
</reference>
<dbReference type="SUPFAM" id="SSF103473">
    <property type="entry name" value="MFS general substrate transporter"/>
    <property type="match status" value="1"/>
</dbReference>
<evidence type="ECO:0000256" key="4">
    <source>
        <dbReference type="ARBA" id="ARBA00022692"/>
    </source>
</evidence>
<feature type="transmembrane region" description="Helical" evidence="7">
    <location>
        <begin position="90"/>
        <end position="113"/>
    </location>
</feature>
<evidence type="ECO:0000256" key="1">
    <source>
        <dbReference type="ARBA" id="ARBA00004651"/>
    </source>
</evidence>
<evidence type="ECO:0000313" key="10">
    <source>
        <dbReference type="Proteomes" id="UP000271031"/>
    </source>
</evidence>
<dbReference type="EMBL" id="RHHQ01000008">
    <property type="protein sequence ID" value="RNB89666.1"/>
    <property type="molecule type" value="Genomic_DNA"/>
</dbReference>
<accession>A0A3M8DNK8</accession>
<keyword evidence="2" id="KW-0813">Transport</keyword>
<keyword evidence="5 7" id="KW-1133">Transmembrane helix</keyword>
<dbReference type="RefSeq" id="WP_122917921.1">
    <property type="nucleotide sequence ID" value="NZ_RHHQ01000008.1"/>
</dbReference>
<dbReference type="GO" id="GO:0005886">
    <property type="term" value="C:plasma membrane"/>
    <property type="evidence" value="ECO:0007669"/>
    <property type="project" value="UniProtKB-SubCell"/>
</dbReference>
<comment type="caution">
    <text evidence="9">The sequence shown here is derived from an EMBL/GenBank/DDBJ whole genome shotgun (WGS) entry which is preliminary data.</text>
</comment>
<feature type="transmembrane region" description="Helical" evidence="7">
    <location>
        <begin position="66"/>
        <end position="84"/>
    </location>
</feature>
<dbReference type="InterPro" id="IPR036259">
    <property type="entry name" value="MFS_trans_sf"/>
</dbReference>
<dbReference type="AlphaFoldDB" id="A0A3M8DNK8"/>
<dbReference type="OrthoDB" id="2929040at2"/>
<feature type="transmembrane region" description="Helical" evidence="7">
    <location>
        <begin position="202"/>
        <end position="226"/>
    </location>
</feature>
<dbReference type="Proteomes" id="UP000271031">
    <property type="component" value="Unassembled WGS sequence"/>
</dbReference>
<comment type="subcellular location">
    <subcellularLocation>
        <location evidence="1">Cell membrane</location>
        <topology evidence="1">Multi-pass membrane protein</topology>
    </subcellularLocation>
</comment>
<feature type="transmembrane region" description="Helical" evidence="7">
    <location>
        <begin position="334"/>
        <end position="355"/>
    </location>
</feature>
<feature type="transmembrane region" description="Helical" evidence="7">
    <location>
        <begin position="361"/>
        <end position="379"/>
    </location>
</feature>
<dbReference type="PRINTS" id="PR01036">
    <property type="entry name" value="TCRTETB"/>
</dbReference>
<evidence type="ECO:0000256" key="2">
    <source>
        <dbReference type="ARBA" id="ARBA00022448"/>
    </source>
</evidence>
<dbReference type="PANTHER" id="PTHR23517:SF13">
    <property type="entry name" value="MAJOR FACILITATOR SUPERFAMILY MFS_1"/>
    <property type="match status" value="1"/>
</dbReference>
<evidence type="ECO:0000256" key="7">
    <source>
        <dbReference type="SAM" id="Phobius"/>
    </source>
</evidence>
<feature type="transmembrane region" description="Helical" evidence="7">
    <location>
        <begin position="293"/>
        <end position="313"/>
    </location>
</feature>
<feature type="transmembrane region" description="Helical" evidence="7">
    <location>
        <begin position="270"/>
        <end position="287"/>
    </location>
</feature>
<dbReference type="Pfam" id="PF07690">
    <property type="entry name" value="MFS_1"/>
    <property type="match status" value="1"/>
</dbReference>
<dbReference type="Gene3D" id="1.20.1250.20">
    <property type="entry name" value="MFS general substrate transporter like domains"/>
    <property type="match status" value="1"/>
</dbReference>
<dbReference type="PANTHER" id="PTHR23517">
    <property type="entry name" value="RESISTANCE PROTEIN MDTM, PUTATIVE-RELATED-RELATED"/>
    <property type="match status" value="1"/>
</dbReference>
<evidence type="ECO:0000313" key="9">
    <source>
        <dbReference type="EMBL" id="RNB89666.1"/>
    </source>
</evidence>
<feature type="transmembrane region" description="Helical" evidence="7">
    <location>
        <begin position="238"/>
        <end position="258"/>
    </location>
</feature>